<reference evidence="3 4" key="1">
    <citation type="submission" date="2017-08" db="EMBL/GenBank/DDBJ databases">
        <authorList>
            <person name="de Groot N.N."/>
        </authorList>
    </citation>
    <scope>NUCLEOTIDE SEQUENCE [LARGE SCALE GENOMIC DNA]</scope>
    <source>
        <strain evidence="3 4">USBA 352</strain>
    </source>
</reference>
<keyword evidence="1" id="KW-0812">Transmembrane</keyword>
<gene>
    <name evidence="3" type="ORF">SAMN05421512_105257</name>
</gene>
<dbReference type="Proteomes" id="UP000219331">
    <property type="component" value="Unassembled WGS sequence"/>
</dbReference>
<accession>A0A285SHU6</accession>
<dbReference type="RefSeq" id="WP_171901427.1">
    <property type="nucleotide sequence ID" value="NZ_MBQE01000002.1"/>
</dbReference>
<name>A0A285SHU6_9HYPH</name>
<protein>
    <submittedName>
        <fullName evidence="3">Tripartite tricarboxylate transporter TctB family protein</fullName>
    </submittedName>
</protein>
<evidence type="ECO:0000313" key="3">
    <source>
        <dbReference type="EMBL" id="SOC06940.1"/>
    </source>
</evidence>
<evidence type="ECO:0000259" key="2">
    <source>
        <dbReference type="Pfam" id="PF07331"/>
    </source>
</evidence>
<dbReference type="InterPro" id="IPR009936">
    <property type="entry name" value="DUF1468"/>
</dbReference>
<keyword evidence="1" id="KW-1133">Transmembrane helix</keyword>
<organism evidence="3 4">
    <name type="scientific">Stappia indica</name>
    <dbReference type="NCBI Taxonomy" id="538381"/>
    <lineage>
        <taxon>Bacteria</taxon>
        <taxon>Pseudomonadati</taxon>
        <taxon>Pseudomonadota</taxon>
        <taxon>Alphaproteobacteria</taxon>
        <taxon>Hyphomicrobiales</taxon>
        <taxon>Stappiaceae</taxon>
        <taxon>Stappia</taxon>
    </lineage>
</organism>
<feature type="transmembrane region" description="Helical" evidence="1">
    <location>
        <begin position="119"/>
        <end position="141"/>
    </location>
</feature>
<sequence length="153" mass="15890">MAVTPEKAEGNTVRPLERLAVALLVALVGAVVTWDGTRQDGASAYFPIAVGSAMIVLSVISIIRLGRDTRLTDEAPLVRGFAGLALLAVFIALAGQIGFLTASLAFIPAMAVLGGDRNAVRVVVGTLAFVIMAYVVFHLAFAQPFPAELILGG</sequence>
<dbReference type="Pfam" id="PF07331">
    <property type="entry name" value="TctB"/>
    <property type="match status" value="1"/>
</dbReference>
<keyword evidence="4" id="KW-1185">Reference proteome</keyword>
<keyword evidence="1" id="KW-0472">Membrane</keyword>
<feature type="domain" description="DUF1468" evidence="2">
    <location>
        <begin position="20"/>
        <end position="146"/>
    </location>
</feature>
<feature type="transmembrane region" description="Helical" evidence="1">
    <location>
        <begin position="44"/>
        <end position="63"/>
    </location>
</feature>
<proteinExistence type="predicted"/>
<dbReference type="AlphaFoldDB" id="A0A285SHU6"/>
<dbReference type="EMBL" id="OBML01000005">
    <property type="protein sequence ID" value="SOC06940.1"/>
    <property type="molecule type" value="Genomic_DNA"/>
</dbReference>
<dbReference type="STRING" id="538381.GCA_001696535_02034"/>
<feature type="transmembrane region" description="Helical" evidence="1">
    <location>
        <begin position="19"/>
        <end position="37"/>
    </location>
</feature>
<evidence type="ECO:0000313" key="4">
    <source>
        <dbReference type="Proteomes" id="UP000219331"/>
    </source>
</evidence>
<feature type="transmembrane region" description="Helical" evidence="1">
    <location>
        <begin position="83"/>
        <end position="107"/>
    </location>
</feature>
<evidence type="ECO:0000256" key="1">
    <source>
        <dbReference type="SAM" id="Phobius"/>
    </source>
</evidence>